<feature type="transmembrane region" description="Helical" evidence="10">
    <location>
        <begin position="137"/>
        <end position="156"/>
    </location>
</feature>
<dbReference type="PANTHER" id="PTHR23502">
    <property type="entry name" value="MAJOR FACILITATOR SUPERFAMILY"/>
    <property type="match status" value="1"/>
</dbReference>
<dbReference type="RefSeq" id="XP_033588306.1">
    <property type="nucleotide sequence ID" value="XM_033737973.1"/>
</dbReference>
<evidence type="ECO:0000313" key="12">
    <source>
        <dbReference type="EMBL" id="KAF2481736.1"/>
    </source>
</evidence>
<dbReference type="SUPFAM" id="SSF103473">
    <property type="entry name" value="MFS general substrate transporter"/>
    <property type="match status" value="1"/>
</dbReference>
<evidence type="ECO:0000256" key="8">
    <source>
        <dbReference type="ARBA" id="ARBA00077167"/>
    </source>
</evidence>
<dbReference type="FunFam" id="1.20.1250.20:FF:000011">
    <property type="entry name" value="MFS multidrug transporter, putative"/>
    <property type="match status" value="1"/>
</dbReference>
<feature type="transmembrane region" description="Helical" evidence="10">
    <location>
        <begin position="168"/>
        <end position="186"/>
    </location>
</feature>
<feature type="compositionally biased region" description="Basic and acidic residues" evidence="9">
    <location>
        <begin position="29"/>
        <end position="74"/>
    </location>
</feature>
<feature type="transmembrane region" description="Helical" evidence="10">
    <location>
        <begin position="96"/>
        <end position="117"/>
    </location>
</feature>
<dbReference type="CDD" id="cd17323">
    <property type="entry name" value="MFS_Tpo1_MDR_like"/>
    <property type="match status" value="1"/>
</dbReference>
<reference evidence="12" key="1">
    <citation type="journal article" date="2020" name="Stud. Mycol.">
        <title>101 Dothideomycetes genomes: a test case for predicting lifestyles and emergence of pathogens.</title>
        <authorList>
            <person name="Haridas S."/>
            <person name="Albert R."/>
            <person name="Binder M."/>
            <person name="Bloem J."/>
            <person name="Labutti K."/>
            <person name="Salamov A."/>
            <person name="Andreopoulos B."/>
            <person name="Baker S."/>
            <person name="Barry K."/>
            <person name="Bills G."/>
            <person name="Bluhm B."/>
            <person name="Cannon C."/>
            <person name="Castanera R."/>
            <person name="Culley D."/>
            <person name="Daum C."/>
            <person name="Ezra D."/>
            <person name="Gonzalez J."/>
            <person name="Henrissat B."/>
            <person name="Kuo A."/>
            <person name="Liang C."/>
            <person name="Lipzen A."/>
            <person name="Lutzoni F."/>
            <person name="Magnuson J."/>
            <person name="Mondo S."/>
            <person name="Nolan M."/>
            <person name="Ohm R."/>
            <person name="Pangilinan J."/>
            <person name="Park H.-J."/>
            <person name="Ramirez L."/>
            <person name="Alfaro M."/>
            <person name="Sun H."/>
            <person name="Tritt A."/>
            <person name="Yoshinaga Y."/>
            <person name="Zwiers L.-H."/>
            <person name="Turgeon B."/>
            <person name="Goodwin S."/>
            <person name="Spatafora J."/>
            <person name="Crous P."/>
            <person name="Grigoriev I."/>
        </authorList>
    </citation>
    <scope>NUCLEOTIDE SEQUENCE</scope>
    <source>
        <strain evidence="12">CBS 113389</strain>
    </source>
</reference>
<dbReference type="Proteomes" id="UP000799767">
    <property type="component" value="Unassembled WGS sequence"/>
</dbReference>
<feature type="transmembrane region" description="Helical" evidence="10">
    <location>
        <begin position="367"/>
        <end position="388"/>
    </location>
</feature>
<dbReference type="GO" id="GO:0016020">
    <property type="term" value="C:membrane"/>
    <property type="evidence" value="ECO:0007669"/>
    <property type="project" value="UniProtKB-SubCell"/>
</dbReference>
<comment type="similarity">
    <text evidence="5">Belongs to the major facilitator superfamily. CAR1 family.</text>
</comment>
<name>A0A6A6PPL1_9PEZI</name>
<evidence type="ECO:0000256" key="1">
    <source>
        <dbReference type="ARBA" id="ARBA00004141"/>
    </source>
</evidence>
<evidence type="ECO:0000256" key="9">
    <source>
        <dbReference type="SAM" id="MobiDB-lite"/>
    </source>
</evidence>
<evidence type="ECO:0000256" key="2">
    <source>
        <dbReference type="ARBA" id="ARBA00022692"/>
    </source>
</evidence>
<evidence type="ECO:0000256" key="10">
    <source>
        <dbReference type="SAM" id="Phobius"/>
    </source>
</evidence>
<dbReference type="GO" id="GO:0022857">
    <property type="term" value="F:transmembrane transporter activity"/>
    <property type="evidence" value="ECO:0007669"/>
    <property type="project" value="InterPro"/>
</dbReference>
<protein>
    <recommendedName>
        <fullName evidence="7">Cercosporin MFS transporter CTB4</fullName>
    </recommendedName>
    <alternativeName>
        <fullName evidence="8">Cercosporin toxin biosynthesis cluster protein 4</fullName>
    </alternativeName>
</protein>
<dbReference type="InterPro" id="IPR020846">
    <property type="entry name" value="MFS_dom"/>
</dbReference>
<comment type="function">
    <text evidence="6">MFS transporter; part of the gene cluster that mediates the biosynthesis of cercosporin, a light-activated, non-host-selective toxin. The perylenequinone chromophore of cercosporin absorbs light energy to attain an electronically-activated triplet state and produces active oxygen species such as the hydroxyl radical, superoxide, hydrogen peroxide or singlet oxygen upon reaction with oxygen molecules. These reactive oxygen species cause damage to various cellular components including lipids, proteins and nucleic acids. Responsible for secretion and accumulation of cercosporin, but does not play any roles in self-protection against the toxicity of cercosporin.</text>
</comment>
<accession>A0A6A6PPL1</accession>
<evidence type="ECO:0000259" key="11">
    <source>
        <dbReference type="PROSITE" id="PS50850"/>
    </source>
</evidence>
<feature type="region of interest" description="Disordered" evidence="9">
    <location>
        <begin position="1"/>
        <end position="90"/>
    </location>
</feature>
<comment type="subcellular location">
    <subcellularLocation>
        <location evidence="1">Membrane</location>
        <topology evidence="1">Multi-pass membrane protein</topology>
    </subcellularLocation>
</comment>
<dbReference type="Gene3D" id="1.20.1250.20">
    <property type="entry name" value="MFS general substrate transporter like domains"/>
    <property type="match status" value="1"/>
</dbReference>
<evidence type="ECO:0000313" key="13">
    <source>
        <dbReference type="Proteomes" id="UP000799767"/>
    </source>
</evidence>
<dbReference type="PROSITE" id="PS50850">
    <property type="entry name" value="MFS"/>
    <property type="match status" value="1"/>
</dbReference>
<dbReference type="Pfam" id="PF07690">
    <property type="entry name" value="MFS_1"/>
    <property type="match status" value="1"/>
</dbReference>
<sequence length="540" mass="58814">MGAEAAAFNDLADREVSTSSHEQTESEEATEKAEGLEEVESHQSEHDGESPGDDRSGDNAKLEKGPPLNHRDPHLVTWQGTNDPENPKNWPQKKKWAAVIVVSSFTFISPLASTLVAPALPQIARDLNIHGTTLENMVLSIFILAYAIGPMILGPLSEVFGRVPVLQLANVFFIIFNLVCGFAQTIPEILVFRFLAGLGGSAPLGVGGGVLADLFPPEQRGKAIAIYSVAPLLGPALGPVVGGFIAEYSTWRWAFWAVSITCVPIQISGLFFLQETWAPKLLAKKVKKLRKETGNELLHAELVVESLFHKIEHSLVRPFKLLSTQPIIMVMSLYMAYLYGLVYLVITSFSTLYTSPKYYHESVGISGLHYIALGLGYFVGAQVSARANDWMYRRLKARNNGVGRPEFRVPMLIPCAVLLPIGLLWYGWSAQGRVFWLMPDIGAGILAAATITGYQGIQSYVIDSYTKYAASAIAAISFIRSIAGFGFPLFAPALYNGLGYGFGNTVLAGVAIVIGVPAPWIFWRYGERLRARSQYAAGGG</sequence>
<feature type="transmembrane region" description="Helical" evidence="10">
    <location>
        <begin position="502"/>
        <end position="523"/>
    </location>
</feature>
<proteinExistence type="inferred from homology"/>
<feature type="domain" description="Major facilitator superfamily (MFS) profile" evidence="11">
    <location>
        <begin position="98"/>
        <end position="527"/>
    </location>
</feature>
<dbReference type="InterPro" id="IPR011701">
    <property type="entry name" value="MFS"/>
</dbReference>
<evidence type="ECO:0000256" key="7">
    <source>
        <dbReference type="ARBA" id="ARBA00069139"/>
    </source>
</evidence>
<dbReference type="GeneID" id="54478975"/>
<organism evidence="12 13">
    <name type="scientific">Neohortaea acidophila</name>
    <dbReference type="NCBI Taxonomy" id="245834"/>
    <lineage>
        <taxon>Eukaryota</taxon>
        <taxon>Fungi</taxon>
        <taxon>Dikarya</taxon>
        <taxon>Ascomycota</taxon>
        <taxon>Pezizomycotina</taxon>
        <taxon>Dothideomycetes</taxon>
        <taxon>Dothideomycetidae</taxon>
        <taxon>Mycosphaerellales</taxon>
        <taxon>Teratosphaeriaceae</taxon>
        <taxon>Neohortaea</taxon>
    </lineage>
</organism>
<dbReference type="EMBL" id="MU001637">
    <property type="protein sequence ID" value="KAF2481736.1"/>
    <property type="molecule type" value="Genomic_DNA"/>
</dbReference>
<evidence type="ECO:0000256" key="4">
    <source>
        <dbReference type="ARBA" id="ARBA00023136"/>
    </source>
</evidence>
<dbReference type="PANTHER" id="PTHR23502:SF60">
    <property type="entry name" value="MAJOR FACILITATOR SUPERFAMILY (MFS) PROFILE DOMAIN-CONTAINING PROTEIN-RELATED"/>
    <property type="match status" value="1"/>
</dbReference>
<feature type="transmembrane region" description="Helical" evidence="10">
    <location>
        <begin position="192"/>
        <end position="212"/>
    </location>
</feature>
<dbReference type="AlphaFoldDB" id="A0A6A6PPL1"/>
<keyword evidence="13" id="KW-1185">Reference proteome</keyword>
<feature type="transmembrane region" description="Helical" evidence="10">
    <location>
        <begin position="327"/>
        <end position="347"/>
    </location>
</feature>
<keyword evidence="4 10" id="KW-0472">Membrane</keyword>
<feature type="transmembrane region" description="Helical" evidence="10">
    <location>
        <begin position="251"/>
        <end position="273"/>
    </location>
</feature>
<evidence type="ECO:0000256" key="3">
    <source>
        <dbReference type="ARBA" id="ARBA00022989"/>
    </source>
</evidence>
<evidence type="ECO:0000256" key="5">
    <source>
        <dbReference type="ARBA" id="ARBA00038347"/>
    </source>
</evidence>
<gene>
    <name evidence="12" type="ORF">BDY17DRAFT_339944</name>
</gene>
<feature type="transmembrane region" description="Helical" evidence="10">
    <location>
        <begin position="224"/>
        <end position="245"/>
    </location>
</feature>
<feature type="transmembrane region" description="Helical" evidence="10">
    <location>
        <begin position="409"/>
        <end position="428"/>
    </location>
</feature>
<dbReference type="OrthoDB" id="6770063at2759"/>
<keyword evidence="2 10" id="KW-0812">Transmembrane</keyword>
<keyword evidence="3 10" id="KW-1133">Transmembrane helix</keyword>
<dbReference type="InterPro" id="IPR036259">
    <property type="entry name" value="MFS_trans_sf"/>
</dbReference>
<evidence type="ECO:0000256" key="6">
    <source>
        <dbReference type="ARBA" id="ARBA00053977"/>
    </source>
</evidence>
<feature type="transmembrane region" description="Helical" evidence="10">
    <location>
        <begin position="469"/>
        <end position="490"/>
    </location>
</feature>
<feature type="transmembrane region" description="Helical" evidence="10">
    <location>
        <begin position="434"/>
        <end position="457"/>
    </location>
</feature>